<proteinExistence type="predicted"/>
<dbReference type="SMART" id="SM00225">
    <property type="entry name" value="BTB"/>
    <property type="match status" value="1"/>
</dbReference>
<evidence type="ECO:0000259" key="1">
    <source>
        <dbReference type="PROSITE" id="PS50097"/>
    </source>
</evidence>
<dbReference type="PROSITE" id="PS50097">
    <property type="entry name" value="BTB"/>
    <property type="match status" value="1"/>
</dbReference>
<keyword evidence="2" id="KW-1185">Reference proteome</keyword>
<evidence type="ECO:0000313" key="3">
    <source>
        <dbReference type="WBParaSite" id="PDA_v2.g15509.t1"/>
    </source>
</evidence>
<accession>A0A914PBI7</accession>
<evidence type="ECO:0000313" key="2">
    <source>
        <dbReference type="Proteomes" id="UP000887578"/>
    </source>
</evidence>
<organism evidence="2 3">
    <name type="scientific">Panagrolaimus davidi</name>
    <dbReference type="NCBI Taxonomy" id="227884"/>
    <lineage>
        <taxon>Eukaryota</taxon>
        <taxon>Metazoa</taxon>
        <taxon>Ecdysozoa</taxon>
        <taxon>Nematoda</taxon>
        <taxon>Chromadorea</taxon>
        <taxon>Rhabditida</taxon>
        <taxon>Tylenchina</taxon>
        <taxon>Panagrolaimomorpha</taxon>
        <taxon>Panagrolaimoidea</taxon>
        <taxon>Panagrolaimidae</taxon>
        <taxon>Panagrolaimus</taxon>
    </lineage>
</organism>
<dbReference type="InterPro" id="IPR000210">
    <property type="entry name" value="BTB/POZ_dom"/>
</dbReference>
<dbReference type="CDD" id="cd18186">
    <property type="entry name" value="BTB_POZ_ZBTB_KLHL-like"/>
    <property type="match status" value="1"/>
</dbReference>
<dbReference type="AlphaFoldDB" id="A0A914PBI7"/>
<dbReference type="InterPro" id="IPR011333">
    <property type="entry name" value="SKP1/BTB/POZ_sf"/>
</dbReference>
<feature type="domain" description="BTB" evidence="1">
    <location>
        <begin position="149"/>
        <end position="214"/>
    </location>
</feature>
<sequence>MMKIIILQKEMEISLISKTVIKIDENHEFTVAPIKYTNFCYCHIKNIKGDFEITNIKKVVADGKDKKSRNQIIYNIENGMFKCLEASKNVITLLFTIFYDDVKKNVNVGLYRLKKLLQKKTTKNDEDKSKPALAVNSKWYEIMSNNEYSDVTFISSDNIQIKSHRCVLSKHSKILSTIFKSRKSPIKINAEEFKGEIIQAAIDFLYDKTDSIKGKEVDVFKFAERYCIRDVTNL</sequence>
<dbReference type="WBParaSite" id="PDA_v2.g15509.t1">
    <property type="protein sequence ID" value="PDA_v2.g15509.t1"/>
    <property type="gene ID" value="PDA_v2.g15509"/>
</dbReference>
<dbReference type="SUPFAM" id="SSF54695">
    <property type="entry name" value="POZ domain"/>
    <property type="match status" value="1"/>
</dbReference>
<protein>
    <submittedName>
        <fullName evidence="3">BTB domain-containing protein</fullName>
    </submittedName>
</protein>
<reference evidence="3" key="1">
    <citation type="submission" date="2022-11" db="UniProtKB">
        <authorList>
            <consortium name="WormBaseParasite"/>
        </authorList>
    </citation>
    <scope>IDENTIFICATION</scope>
</reference>
<dbReference type="Gene3D" id="3.30.710.10">
    <property type="entry name" value="Potassium Channel Kv1.1, Chain A"/>
    <property type="match status" value="1"/>
</dbReference>
<name>A0A914PBI7_9BILA</name>
<dbReference type="Proteomes" id="UP000887578">
    <property type="component" value="Unplaced"/>
</dbReference>
<dbReference type="Pfam" id="PF00651">
    <property type="entry name" value="BTB"/>
    <property type="match status" value="1"/>
</dbReference>